<dbReference type="Proteomes" id="UP000216913">
    <property type="component" value="Unassembled WGS sequence"/>
</dbReference>
<evidence type="ECO:0000313" key="2">
    <source>
        <dbReference type="Proteomes" id="UP000216913"/>
    </source>
</evidence>
<keyword evidence="2" id="KW-1185">Reference proteome</keyword>
<dbReference type="EMBL" id="NEVP01000009">
    <property type="protein sequence ID" value="OZI49018.1"/>
    <property type="molecule type" value="Genomic_DNA"/>
</dbReference>
<dbReference type="AlphaFoldDB" id="A0A261TH82"/>
<proteinExistence type="predicted"/>
<evidence type="ECO:0008006" key="3">
    <source>
        <dbReference type="Google" id="ProtNLM"/>
    </source>
</evidence>
<organism evidence="1 2">
    <name type="scientific">Bordetella genomosp. 5</name>
    <dbReference type="NCBI Taxonomy" id="1395608"/>
    <lineage>
        <taxon>Bacteria</taxon>
        <taxon>Pseudomonadati</taxon>
        <taxon>Pseudomonadota</taxon>
        <taxon>Betaproteobacteria</taxon>
        <taxon>Burkholderiales</taxon>
        <taxon>Alcaligenaceae</taxon>
        <taxon>Bordetella</taxon>
    </lineage>
</organism>
<gene>
    <name evidence="1" type="ORF">CAL25_15460</name>
</gene>
<sequence length="258" mass="29027">MRMVRMAGLMWIALLAGCNGEPVYKGVGFIAYNYTQYDIDWVRLSDSDGGRAATSQVSVGAGGGSVSCCYTLRGTDLKAEWRAVDSEVLRNHLDDKDVDKHFFVRKKDVSFPATESPDGDGPLYLEMHIYPDEHVEVALSRKLMNNRLPIVDTARWMWREHRPALQDFRDGVELMRVIARVTRTSWGKYGIEDAADMRQYMRLYFTVASDFDKDPEIAAVLQRQDRQPGEFARAVEALSAQRIAGLKASGTPPGDKNV</sequence>
<name>A0A261TH82_9BORD</name>
<reference evidence="1 2" key="1">
    <citation type="submission" date="2017-05" db="EMBL/GenBank/DDBJ databases">
        <title>Complete and WGS of Bordetella genogroups.</title>
        <authorList>
            <person name="Spilker T."/>
            <person name="LiPuma J."/>
        </authorList>
    </citation>
    <scope>NUCLEOTIDE SEQUENCE [LARGE SCALE GENOMIC DNA]</scope>
    <source>
        <strain evidence="1 2">AU10456</strain>
    </source>
</reference>
<evidence type="ECO:0000313" key="1">
    <source>
        <dbReference type="EMBL" id="OZI49018.1"/>
    </source>
</evidence>
<protein>
    <recommendedName>
        <fullName evidence="3">DUF3304 domain-containing protein</fullName>
    </recommendedName>
</protein>
<dbReference type="RefSeq" id="WP_094801458.1">
    <property type="nucleotide sequence ID" value="NZ_NEVP01000009.1"/>
</dbReference>
<accession>A0A261TH82</accession>
<dbReference type="PROSITE" id="PS51257">
    <property type="entry name" value="PROKAR_LIPOPROTEIN"/>
    <property type="match status" value="1"/>
</dbReference>
<dbReference type="OrthoDB" id="8971532at2"/>
<comment type="caution">
    <text evidence="1">The sequence shown here is derived from an EMBL/GenBank/DDBJ whole genome shotgun (WGS) entry which is preliminary data.</text>
</comment>